<gene>
    <name evidence="2" type="ORF">CHLFYP18_04334</name>
</gene>
<proteinExistence type="predicted"/>
<feature type="transmembrane region" description="Helical" evidence="1">
    <location>
        <begin position="37"/>
        <end position="56"/>
    </location>
</feature>
<evidence type="ECO:0000313" key="2">
    <source>
        <dbReference type="EMBL" id="VYU83560.1"/>
    </source>
</evidence>
<protein>
    <submittedName>
        <fullName evidence="2">Uncharacterized protein</fullName>
    </submittedName>
</protein>
<evidence type="ECO:0000256" key="1">
    <source>
        <dbReference type="SAM" id="Phobius"/>
    </source>
</evidence>
<accession>A0A6N3I5B6</accession>
<keyword evidence="1" id="KW-1133">Transmembrane helix</keyword>
<keyword evidence="1" id="KW-0472">Membrane</keyword>
<name>A0A6N3I5B6_9FIRM</name>
<dbReference type="EMBL" id="CACRUH010000098">
    <property type="protein sequence ID" value="VYU83560.1"/>
    <property type="molecule type" value="Genomic_DNA"/>
</dbReference>
<organism evidence="2">
    <name type="scientific">Hungatella hathewayi</name>
    <dbReference type="NCBI Taxonomy" id="154046"/>
    <lineage>
        <taxon>Bacteria</taxon>
        <taxon>Bacillati</taxon>
        <taxon>Bacillota</taxon>
        <taxon>Clostridia</taxon>
        <taxon>Lachnospirales</taxon>
        <taxon>Lachnospiraceae</taxon>
        <taxon>Hungatella</taxon>
    </lineage>
</organism>
<reference evidence="2" key="1">
    <citation type="submission" date="2019-11" db="EMBL/GenBank/DDBJ databases">
        <authorList>
            <person name="Feng L."/>
        </authorList>
    </citation>
    <scope>NUCLEOTIDE SEQUENCE</scope>
    <source>
        <strain evidence="2">ChathewayiLFYP18</strain>
    </source>
</reference>
<dbReference type="RefSeq" id="WP_156834588.1">
    <property type="nucleotide sequence ID" value="NZ_CACRUH010000098.1"/>
</dbReference>
<sequence>MKMTKQRLMGFALVAISILLLLLASTGETLEERDATAVLIIILPLGLYMTVTKNYMLYDGEKPVIEEENE</sequence>
<keyword evidence="1" id="KW-0812">Transmembrane</keyword>
<dbReference type="AlphaFoldDB" id="A0A6N3I5B6"/>